<dbReference type="OrthoDB" id="10255128at2759"/>
<accession>A0A2J6RM95</accession>
<dbReference type="CDD" id="cd11524">
    <property type="entry name" value="SYLF"/>
    <property type="match status" value="1"/>
</dbReference>
<dbReference type="Pfam" id="PF04366">
    <property type="entry name" value="Ysc84"/>
    <property type="match status" value="1"/>
</dbReference>
<reference evidence="2 3" key="1">
    <citation type="submission" date="2016-04" db="EMBL/GenBank/DDBJ databases">
        <title>A degradative enzymes factory behind the ericoid mycorrhizal symbiosis.</title>
        <authorList>
            <consortium name="DOE Joint Genome Institute"/>
            <person name="Martino E."/>
            <person name="Morin E."/>
            <person name="Grelet G."/>
            <person name="Kuo A."/>
            <person name="Kohler A."/>
            <person name="Daghino S."/>
            <person name="Barry K."/>
            <person name="Choi C."/>
            <person name="Cichocki N."/>
            <person name="Clum A."/>
            <person name="Copeland A."/>
            <person name="Hainaut M."/>
            <person name="Haridas S."/>
            <person name="Labutti K."/>
            <person name="Lindquist E."/>
            <person name="Lipzen A."/>
            <person name="Khouja H.-R."/>
            <person name="Murat C."/>
            <person name="Ohm R."/>
            <person name="Olson A."/>
            <person name="Spatafora J."/>
            <person name="Veneault-Fourrey C."/>
            <person name="Henrissat B."/>
            <person name="Grigoriev I."/>
            <person name="Martin F."/>
            <person name="Perotto S."/>
        </authorList>
    </citation>
    <scope>NUCLEOTIDE SEQUENCE [LARGE SCALE GENOMIC DNA]</scope>
    <source>
        <strain evidence="2 3">F</strain>
    </source>
</reference>
<dbReference type="PANTHER" id="PTHR15629:SF8">
    <property type="entry name" value="DUF500 DOMAIN PROTEIN (AFU_ORTHOLOGUE AFUA_5G07310)"/>
    <property type="match status" value="1"/>
</dbReference>
<proteinExistence type="predicted"/>
<organism evidence="2 3">
    <name type="scientific">Hyaloscypha variabilis (strain UAMH 11265 / GT02V1 / F)</name>
    <name type="common">Meliniomyces variabilis</name>
    <dbReference type="NCBI Taxonomy" id="1149755"/>
    <lineage>
        <taxon>Eukaryota</taxon>
        <taxon>Fungi</taxon>
        <taxon>Dikarya</taxon>
        <taxon>Ascomycota</taxon>
        <taxon>Pezizomycotina</taxon>
        <taxon>Leotiomycetes</taxon>
        <taxon>Helotiales</taxon>
        <taxon>Hyaloscyphaceae</taxon>
        <taxon>Hyaloscypha</taxon>
        <taxon>Hyaloscypha variabilis</taxon>
    </lineage>
</organism>
<feature type="domain" description="Ysc84 actin-binding" evidence="1">
    <location>
        <begin position="80"/>
        <end position="203"/>
    </location>
</feature>
<dbReference type="EMBL" id="KZ613946">
    <property type="protein sequence ID" value="PMD39646.1"/>
    <property type="molecule type" value="Genomic_DNA"/>
</dbReference>
<dbReference type="STRING" id="1149755.A0A2J6RM95"/>
<evidence type="ECO:0000313" key="2">
    <source>
        <dbReference type="EMBL" id="PMD39646.1"/>
    </source>
</evidence>
<dbReference type="InterPro" id="IPR051702">
    <property type="entry name" value="SH3_domain_YSC84-like"/>
</dbReference>
<dbReference type="GO" id="GO:0035091">
    <property type="term" value="F:phosphatidylinositol binding"/>
    <property type="evidence" value="ECO:0007669"/>
    <property type="project" value="TreeGrafter"/>
</dbReference>
<name>A0A2J6RM95_HYAVF</name>
<evidence type="ECO:0000313" key="3">
    <source>
        <dbReference type="Proteomes" id="UP000235786"/>
    </source>
</evidence>
<keyword evidence="3" id="KW-1185">Reference proteome</keyword>
<evidence type="ECO:0000259" key="1">
    <source>
        <dbReference type="Pfam" id="PF04366"/>
    </source>
</evidence>
<dbReference type="PANTHER" id="PTHR15629">
    <property type="entry name" value="SH3YL1 PROTEIN"/>
    <property type="match status" value="1"/>
</dbReference>
<gene>
    <name evidence="2" type="ORF">L207DRAFT_512638</name>
</gene>
<sequence>MGLFTPTGVNKESDKAAQILKSFISKGKIPTEAITNAKGLAIFSAIRAGMYLAGSGGSGVVIARLPDGTWSPPSAFSVRSGSVGLVYGVDVYDCVCVLNTEAAVEAYSKPEMNLGGAFALAAGPLGGTADMKELKPVWVYTKSRGLYGGLTVDGTVIKERHDANAEFYGSKVTAAQILKGEIEAQDGASKWPAGAKQLIEVLKLAAGRGADAKVLQEISTEPTPGDLEE</sequence>
<dbReference type="Proteomes" id="UP000235786">
    <property type="component" value="Unassembled WGS sequence"/>
</dbReference>
<protein>
    <recommendedName>
        <fullName evidence="1">Ysc84 actin-binding domain-containing protein</fullName>
    </recommendedName>
</protein>
<dbReference type="AlphaFoldDB" id="A0A2J6RM95"/>
<dbReference type="InterPro" id="IPR007461">
    <property type="entry name" value="Ysc84_actin-binding"/>
</dbReference>